<dbReference type="Proteomes" id="UP000265520">
    <property type="component" value="Unassembled WGS sequence"/>
</dbReference>
<comment type="caution">
    <text evidence="2">The sequence shown here is derived from an EMBL/GenBank/DDBJ whole genome shotgun (WGS) entry which is preliminary data.</text>
</comment>
<organism evidence="2 3">
    <name type="scientific">Trifolium medium</name>
    <dbReference type="NCBI Taxonomy" id="97028"/>
    <lineage>
        <taxon>Eukaryota</taxon>
        <taxon>Viridiplantae</taxon>
        <taxon>Streptophyta</taxon>
        <taxon>Embryophyta</taxon>
        <taxon>Tracheophyta</taxon>
        <taxon>Spermatophyta</taxon>
        <taxon>Magnoliopsida</taxon>
        <taxon>eudicotyledons</taxon>
        <taxon>Gunneridae</taxon>
        <taxon>Pentapetalae</taxon>
        <taxon>rosids</taxon>
        <taxon>fabids</taxon>
        <taxon>Fabales</taxon>
        <taxon>Fabaceae</taxon>
        <taxon>Papilionoideae</taxon>
        <taxon>50 kb inversion clade</taxon>
        <taxon>NPAAA clade</taxon>
        <taxon>Hologalegina</taxon>
        <taxon>IRL clade</taxon>
        <taxon>Trifolieae</taxon>
        <taxon>Trifolium</taxon>
    </lineage>
</organism>
<sequence>MFSSTRAQVHLRQKSPTIFFE</sequence>
<proteinExistence type="predicted"/>
<dbReference type="AlphaFoldDB" id="A0A392VRW6"/>
<feature type="non-terminal residue" evidence="2">
    <location>
        <position position="21"/>
    </location>
</feature>
<evidence type="ECO:0000256" key="1">
    <source>
        <dbReference type="SAM" id="MobiDB-lite"/>
    </source>
</evidence>
<keyword evidence="3" id="KW-1185">Reference proteome</keyword>
<dbReference type="EMBL" id="LXQA011212709">
    <property type="protein sequence ID" value="MCI89170.1"/>
    <property type="molecule type" value="Genomic_DNA"/>
</dbReference>
<name>A0A392VRW6_9FABA</name>
<reference evidence="2 3" key="1">
    <citation type="journal article" date="2018" name="Front. Plant Sci.">
        <title>Red Clover (Trifolium pratense) and Zigzag Clover (T. medium) - A Picture of Genomic Similarities and Differences.</title>
        <authorList>
            <person name="Dluhosova J."/>
            <person name="Istvanek J."/>
            <person name="Nedelnik J."/>
            <person name="Repkova J."/>
        </authorList>
    </citation>
    <scope>NUCLEOTIDE SEQUENCE [LARGE SCALE GENOMIC DNA]</scope>
    <source>
        <strain evidence="3">cv. 10/8</strain>
        <tissue evidence="2">Leaf</tissue>
    </source>
</reference>
<evidence type="ECO:0000313" key="2">
    <source>
        <dbReference type="EMBL" id="MCI89170.1"/>
    </source>
</evidence>
<evidence type="ECO:0000313" key="3">
    <source>
        <dbReference type="Proteomes" id="UP000265520"/>
    </source>
</evidence>
<protein>
    <submittedName>
        <fullName evidence="2">Uncharacterized protein</fullName>
    </submittedName>
</protein>
<feature type="region of interest" description="Disordered" evidence="1">
    <location>
        <begin position="1"/>
        <end position="21"/>
    </location>
</feature>
<accession>A0A392VRW6</accession>